<proteinExistence type="predicted"/>
<dbReference type="InterPro" id="IPR051030">
    <property type="entry name" value="Vitamin_B12-ABC_binding"/>
</dbReference>
<dbReference type="EMBL" id="UINC01025375">
    <property type="protein sequence ID" value="SVB00843.1"/>
    <property type="molecule type" value="Genomic_DNA"/>
</dbReference>
<evidence type="ECO:0000259" key="1">
    <source>
        <dbReference type="PROSITE" id="PS50983"/>
    </source>
</evidence>
<feature type="domain" description="Fe/B12 periplasmic-binding" evidence="1">
    <location>
        <begin position="2"/>
        <end position="289"/>
    </location>
</feature>
<dbReference type="PANTHER" id="PTHR42860">
    <property type="entry name" value="VITAMIN B12-BINDING PROTEIN"/>
    <property type="match status" value="1"/>
</dbReference>
<dbReference type="InterPro" id="IPR002491">
    <property type="entry name" value="ABC_transptr_periplasmic_BD"/>
</dbReference>
<dbReference type="AlphaFoldDB" id="A0A382AIN2"/>
<dbReference type="PANTHER" id="PTHR42860:SF1">
    <property type="entry name" value="VITAMIN B12-BINDING PROTEIN"/>
    <property type="match status" value="1"/>
</dbReference>
<dbReference type="Pfam" id="PF01497">
    <property type="entry name" value="Peripla_BP_2"/>
    <property type="match status" value="1"/>
</dbReference>
<organism evidence="2">
    <name type="scientific">marine metagenome</name>
    <dbReference type="NCBI Taxonomy" id="408172"/>
    <lineage>
        <taxon>unclassified sequences</taxon>
        <taxon>metagenomes</taxon>
        <taxon>ecological metagenomes</taxon>
    </lineage>
</organism>
<gene>
    <name evidence="2" type="ORF">METZ01_LOCUS153697</name>
</gene>
<dbReference type="Gene3D" id="3.40.50.1980">
    <property type="entry name" value="Nitrogenase molybdenum iron protein domain"/>
    <property type="match status" value="2"/>
</dbReference>
<evidence type="ECO:0000313" key="2">
    <source>
        <dbReference type="EMBL" id="SVB00843.1"/>
    </source>
</evidence>
<dbReference type="SUPFAM" id="SSF53807">
    <property type="entry name" value="Helical backbone' metal receptor"/>
    <property type="match status" value="1"/>
</dbReference>
<name>A0A382AIN2_9ZZZZ</name>
<reference evidence="2" key="1">
    <citation type="submission" date="2018-05" db="EMBL/GenBank/DDBJ databases">
        <authorList>
            <person name="Lanie J.A."/>
            <person name="Ng W.-L."/>
            <person name="Kazmierczak K.M."/>
            <person name="Andrzejewski T.M."/>
            <person name="Davidsen T.M."/>
            <person name="Wayne K.J."/>
            <person name="Tettelin H."/>
            <person name="Glass J.I."/>
            <person name="Rusch D."/>
            <person name="Podicherti R."/>
            <person name="Tsui H.-C.T."/>
            <person name="Winkler M.E."/>
        </authorList>
    </citation>
    <scope>NUCLEOTIDE SEQUENCE</scope>
</reference>
<dbReference type="CDD" id="cd01144">
    <property type="entry name" value="BtuF"/>
    <property type="match status" value="1"/>
</dbReference>
<protein>
    <recommendedName>
        <fullName evidence="1">Fe/B12 periplasmic-binding domain-containing protein</fullName>
    </recommendedName>
</protein>
<accession>A0A382AIN2</accession>
<sequence length="303" mass="34232">MRVLSLIASSTEIVYALGCGDKLVGHSHECDFPPTVLDLPYCTEPKFNINGSSIEIDNRVKSILQEALSVYRIDEGILTELNPDLIITQSQCDVCAVSLSDVESAVRKILGKKPNIVSLEPNQLTDIWDDIKKVATALNIEKRGTSLIAEMRERMKNLYNMALDLEKKTVACIEWIDPLMAAGNWVPELVEMAGGINLFGLKGKHSPWMEFEDLNKKDPDVIIIMPCGYNIDKSNQEMETLRIMSKWVNLKAVQNGDVFLTDGNQYFNRPGPRLVESLEILMEVLHRDKFDFGHKNTGWKKYN</sequence>
<dbReference type="PROSITE" id="PS50983">
    <property type="entry name" value="FE_B12_PBP"/>
    <property type="match status" value="1"/>
</dbReference>